<gene>
    <name evidence="1" type="ORF">SAMN05216243_1383</name>
</gene>
<dbReference type="Proteomes" id="UP000198694">
    <property type="component" value="Unassembled WGS sequence"/>
</dbReference>
<evidence type="ECO:0000313" key="1">
    <source>
        <dbReference type="EMBL" id="SDJ97310.1"/>
    </source>
</evidence>
<organism evidence="1 2">
    <name type="scientific">Sediminibacillus albus</name>
    <dbReference type="NCBI Taxonomy" id="407036"/>
    <lineage>
        <taxon>Bacteria</taxon>
        <taxon>Bacillati</taxon>
        <taxon>Bacillota</taxon>
        <taxon>Bacilli</taxon>
        <taxon>Bacillales</taxon>
        <taxon>Bacillaceae</taxon>
        <taxon>Sediminibacillus</taxon>
    </lineage>
</organism>
<proteinExistence type="predicted"/>
<keyword evidence="2" id="KW-1185">Reference proteome</keyword>
<protein>
    <submittedName>
        <fullName evidence="1">Uncharacterized protein</fullName>
    </submittedName>
</protein>
<dbReference type="EMBL" id="FNFL01000002">
    <property type="protein sequence ID" value="SDJ97310.1"/>
    <property type="molecule type" value="Genomic_DNA"/>
</dbReference>
<accession>A0A1G8Y5F2</accession>
<sequence length="121" mass="13727">MRPRRVLARGGSPAARGKRSVFPQRSSCNVVRTARIRRLREEAVPTEGEILYLYKFKHAALLEGRNRIFTESAGYLNISKEKPNEFECKEFRIIVRLLLLPLSFVPTSCLFSCKGTGLGEV</sequence>
<name>A0A1G8Y5F2_9BACI</name>
<dbReference type="AlphaFoldDB" id="A0A1G8Y5F2"/>
<reference evidence="1 2" key="1">
    <citation type="submission" date="2016-10" db="EMBL/GenBank/DDBJ databases">
        <authorList>
            <person name="de Groot N.N."/>
        </authorList>
    </citation>
    <scope>NUCLEOTIDE SEQUENCE [LARGE SCALE GENOMIC DNA]</scope>
    <source>
        <strain evidence="1 2">CGMCC 1.6502</strain>
    </source>
</reference>
<evidence type="ECO:0000313" key="2">
    <source>
        <dbReference type="Proteomes" id="UP000198694"/>
    </source>
</evidence>